<proteinExistence type="predicted"/>
<dbReference type="EMBL" id="LCDG01000001">
    <property type="protein sequence ID" value="KKS48377.1"/>
    <property type="molecule type" value="Genomic_DNA"/>
</dbReference>
<evidence type="ECO:0000313" key="2">
    <source>
        <dbReference type="Proteomes" id="UP000034704"/>
    </source>
</evidence>
<organism evidence="1 2">
    <name type="scientific">Candidatus Nomurabacteria bacterium GW2011_GWC2_42_20</name>
    <dbReference type="NCBI Taxonomy" id="1618756"/>
    <lineage>
        <taxon>Bacteria</taxon>
        <taxon>Candidatus Nomuraibacteriota</taxon>
    </lineage>
</organism>
<dbReference type="Proteomes" id="UP000034704">
    <property type="component" value="Unassembled WGS sequence"/>
</dbReference>
<protein>
    <submittedName>
        <fullName evidence="1">Uncharacterized protein</fullName>
    </submittedName>
</protein>
<sequence length="89" mass="9883">MELLVINLFNIQETLHKSKFILVKPMGGILIKKGAFGPPLCHVILGLSIPAFLFPAVVVDFFPTFAKCDRGVPVHDALLKKVPRIEKVF</sequence>
<name>A0A0G0ZI03_9BACT</name>
<accession>A0A0G0ZI03</accession>
<gene>
    <name evidence="1" type="ORF">UV12_C0001G0072</name>
</gene>
<reference evidence="1 2" key="1">
    <citation type="journal article" date="2015" name="Nature">
        <title>rRNA introns, odd ribosomes, and small enigmatic genomes across a large radiation of phyla.</title>
        <authorList>
            <person name="Brown C.T."/>
            <person name="Hug L.A."/>
            <person name="Thomas B.C."/>
            <person name="Sharon I."/>
            <person name="Castelle C.J."/>
            <person name="Singh A."/>
            <person name="Wilkins M.J."/>
            <person name="Williams K.H."/>
            <person name="Banfield J.F."/>
        </authorList>
    </citation>
    <scope>NUCLEOTIDE SEQUENCE [LARGE SCALE GENOMIC DNA]</scope>
</reference>
<dbReference type="AlphaFoldDB" id="A0A0G0ZI03"/>
<comment type="caution">
    <text evidence="1">The sequence shown here is derived from an EMBL/GenBank/DDBJ whole genome shotgun (WGS) entry which is preliminary data.</text>
</comment>
<evidence type="ECO:0000313" key="1">
    <source>
        <dbReference type="EMBL" id="KKS48377.1"/>
    </source>
</evidence>